<reference evidence="9 10" key="1">
    <citation type="submission" date="2020-07" db="EMBL/GenBank/DDBJ databases">
        <title>Metarhizium humberi genome.</title>
        <authorList>
            <person name="Lysoe E."/>
        </authorList>
    </citation>
    <scope>NUCLEOTIDE SEQUENCE [LARGE SCALE GENOMIC DNA]</scope>
    <source>
        <strain evidence="9 10">ESALQ1638</strain>
    </source>
</reference>
<feature type="compositionally biased region" description="Polar residues" evidence="7">
    <location>
        <begin position="292"/>
        <end position="306"/>
    </location>
</feature>
<protein>
    <recommendedName>
        <fullName evidence="11">Potassium transport protein, high-affinity</fullName>
    </recommendedName>
</protein>
<dbReference type="InterPro" id="IPR003445">
    <property type="entry name" value="Cat_transpt"/>
</dbReference>
<dbReference type="EMBL" id="JACEFI010000046">
    <property type="protein sequence ID" value="KAH0591802.1"/>
    <property type="molecule type" value="Genomic_DNA"/>
</dbReference>
<feature type="region of interest" description="Disordered" evidence="7">
    <location>
        <begin position="250"/>
        <end position="315"/>
    </location>
</feature>
<keyword evidence="2" id="KW-0813">Transport</keyword>
<dbReference type="GO" id="GO:0140107">
    <property type="term" value="F:high-affinity potassium ion transmembrane transporter activity"/>
    <property type="evidence" value="ECO:0007669"/>
    <property type="project" value="TreeGrafter"/>
</dbReference>
<evidence type="ECO:0000256" key="5">
    <source>
        <dbReference type="ARBA" id="ARBA00023065"/>
    </source>
</evidence>
<feature type="transmembrane region" description="Helical" evidence="8">
    <location>
        <begin position="544"/>
        <end position="566"/>
    </location>
</feature>
<accession>A0A9P8M1A9</accession>
<dbReference type="AlphaFoldDB" id="A0A9P8M1A9"/>
<keyword evidence="6 8" id="KW-0472">Membrane</keyword>
<feature type="compositionally biased region" description="Low complexity" evidence="7">
    <location>
        <begin position="268"/>
        <end position="283"/>
    </location>
</feature>
<feature type="transmembrane region" description="Helical" evidence="8">
    <location>
        <begin position="212"/>
        <end position="230"/>
    </location>
</feature>
<feature type="transmembrane region" description="Helical" evidence="8">
    <location>
        <begin position="604"/>
        <end position="624"/>
    </location>
</feature>
<name>A0A9P8M1A9_9HYPO</name>
<evidence type="ECO:0000256" key="8">
    <source>
        <dbReference type="SAM" id="Phobius"/>
    </source>
</evidence>
<gene>
    <name evidence="9" type="ORF">MHUMG1_10456</name>
</gene>
<evidence type="ECO:0000256" key="4">
    <source>
        <dbReference type="ARBA" id="ARBA00022989"/>
    </source>
</evidence>
<comment type="subcellular location">
    <subcellularLocation>
        <location evidence="1">Membrane</location>
        <topology evidence="1">Multi-pass membrane protein</topology>
    </subcellularLocation>
</comment>
<dbReference type="PANTHER" id="PTHR31064:SF5">
    <property type="entry name" value="POTASSIUM ION TRANSPORTER (EUROFUNG)"/>
    <property type="match status" value="1"/>
</dbReference>
<evidence type="ECO:0000256" key="2">
    <source>
        <dbReference type="ARBA" id="ARBA00022448"/>
    </source>
</evidence>
<comment type="caution">
    <text evidence="9">The sequence shown here is derived from an EMBL/GenBank/DDBJ whole genome shotgun (WGS) entry which is preliminary data.</text>
</comment>
<dbReference type="GO" id="GO:0030007">
    <property type="term" value="P:intracellular potassium ion homeostasis"/>
    <property type="evidence" value="ECO:0007669"/>
    <property type="project" value="TreeGrafter"/>
</dbReference>
<organism evidence="9 10">
    <name type="scientific">Metarhizium humberi</name>
    <dbReference type="NCBI Taxonomy" id="2596975"/>
    <lineage>
        <taxon>Eukaryota</taxon>
        <taxon>Fungi</taxon>
        <taxon>Dikarya</taxon>
        <taxon>Ascomycota</taxon>
        <taxon>Pezizomycotina</taxon>
        <taxon>Sordariomycetes</taxon>
        <taxon>Hypocreomycetidae</taxon>
        <taxon>Hypocreales</taxon>
        <taxon>Clavicipitaceae</taxon>
        <taxon>Metarhizium</taxon>
    </lineage>
</organism>
<keyword evidence="5" id="KW-0406">Ion transport</keyword>
<evidence type="ECO:0000256" key="7">
    <source>
        <dbReference type="SAM" id="MobiDB-lite"/>
    </source>
</evidence>
<evidence type="ECO:0000256" key="1">
    <source>
        <dbReference type="ARBA" id="ARBA00004141"/>
    </source>
</evidence>
<dbReference type="InterPro" id="IPR051143">
    <property type="entry name" value="TrkH_K-transport"/>
</dbReference>
<dbReference type="Pfam" id="PF02386">
    <property type="entry name" value="TrkH"/>
    <property type="match status" value="1"/>
</dbReference>
<feature type="region of interest" description="Disordered" evidence="7">
    <location>
        <begin position="341"/>
        <end position="395"/>
    </location>
</feature>
<dbReference type="PANTHER" id="PTHR31064">
    <property type="entry name" value="POTASSIUM TRANSPORT PROTEIN DDB_G0292412-RELATED"/>
    <property type="match status" value="1"/>
</dbReference>
<dbReference type="GO" id="GO:0005886">
    <property type="term" value="C:plasma membrane"/>
    <property type="evidence" value="ECO:0007669"/>
    <property type="project" value="TreeGrafter"/>
</dbReference>
<feature type="transmembrane region" description="Helical" evidence="8">
    <location>
        <begin position="468"/>
        <end position="493"/>
    </location>
</feature>
<evidence type="ECO:0008006" key="11">
    <source>
        <dbReference type="Google" id="ProtNLM"/>
    </source>
</evidence>
<evidence type="ECO:0000256" key="3">
    <source>
        <dbReference type="ARBA" id="ARBA00022692"/>
    </source>
</evidence>
<keyword evidence="4 8" id="KW-1133">Transmembrane helix</keyword>
<evidence type="ECO:0000256" key="6">
    <source>
        <dbReference type="ARBA" id="ARBA00023136"/>
    </source>
</evidence>
<proteinExistence type="predicted"/>
<keyword evidence="10" id="KW-1185">Reference proteome</keyword>
<dbReference type="GO" id="GO:1990573">
    <property type="term" value="P:potassium ion import across plasma membrane"/>
    <property type="evidence" value="ECO:0007669"/>
    <property type="project" value="TreeGrafter"/>
</dbReference>
<keyword evidence="3 8" id="KW-0812">Transmembrane</keyword>
<evidence type="ECO:0000313" key="10">
    <source>
        <dbReference type="Proteomes" id="UP000764110"/>
    </source>
</evidence>
<sequence>MSIVPRYLSSAARLYKEWVESLILLPKEMAIRFDPKERPGIDHLFANRLPTEEALNQTKLRAEESDEARMVMTSLQHLALSLEDTHETIQRVGYIGSIKKAVGAPPFSGSDSLLESNGHKSLTGESHPPFGMAAQTTDILNVLPYKHPEDLDSFNDSTVLRRTSDLAWLSINPVPGEAADWHIEKLVTSMWWYHRRSQSRRRIRLDQTKARIHAWILSMGLLSFPVLYTYGNLAAIDAYFFGASASTESGLNTRKSGNGGVHSDPEVAETTEASSSTASAALSNIPSHVGDQLNNNQRTNQPSANDNGGGIAEIRPEPQTHNHALELSLEPTEEPAQRIAFHPSVWDKPTNSRRDSTLYIPGPRERDRGINATPTRRPSVADAEDSRRRSTRARSFDRAAGAAGSVFVIGRTATVPQLSRAPTLHRAAADQMPYLSRRATIGRNSRFHNLTSRDRQELGGIEYRSLQLLLKVVVIYFFGMHIFGAIGLVGWILHANPKYDAYLQQCGQNSIWWAFYTAQSMMDNLGFTLTPDSMISFREAEWPLFLSSFLTLAGNTLYPVFLRLVLWTMSKTVPRKSAMQESLQFLLNHPRRCYTLLFPRGTTWALFGIIFILNFMDAFFILILDLNNAEVASLPPGPRVMAAIFQAGSSRHTGASVFNLANVSPAVQFSLLIMMYISAFPVALSIRASNTYEEKSLGIYQVDTGEDLDENSGRSYLVRHLQSQLSFDLWYIFLGIFVLSISEAGKIEHLAQPVWSFIPSFPSHRSCLC</sequence>
<evidence type="ECO:0000313" key="9">
    <source>
        <dbReference type="EMBL" id="KAH0591802.1"/>
    </source>
</evidence>
<dbReference type="Proteomes" id="UP000764110">
    <property type="component" value="Unassembled WGS sequence"/>
</dbReference>
<feature type="transmembrane region" description="Helical" evidence="8">
    <location>
        <begin position="666"/>
        <end position="686"/>
    </location>
</feature>